<feature type="domain" description="GCVT N-terminal" evidence="8">
    <location>
        <begin position="7"/>
        <end position="264"/>
    </location>
</feature>
<dbReference type="PANTHER" id="PTHR43757:SF2">
    <property type="entry name" value="AMINOMETHYLTRANSFERASE, MITOCHONDRIAL"/>
    <property type="match status" value="1"/>
</dbReference>
<comment type="caution">
    <text evidence="10">The sequence shown here is derived from an EMBL/GenBank/DDBJ whole genome shotgun (WGS) entry which is preliminary data.</text>
</comment>
<evidence type="ECO:0000256" key="1">
    <source>
        <dbReference type="ARBA" id="ARBA00008609"/>
    </source>
</evidence>
<dbReference type="GO" id="GO:0006546">
    <property type="term" value="P:glycine catabolic process"/>
    <property type="evidence" value="ECO:0007669"/>
    <property type="project" value="InterPro"/>
</dbReference>
<evidence type="ECO:0000256" key="6">
    <source>
        <dbReference type="ARBA" id="ARBA00047665"/>
    </source>
</evidence>
<evidence type="ECO:0000256" key="2">
    <source>
        <dbReference type="ARBA" id="ARBA00012616"/>
    </source>
</evidence>
<comment type="similarity">
    <text evidence="1">Belongs to the GcvT family.</text>
</comment>
<dbReference type="PIRSF" id="PIRSF006487">
    <property type="entry name" value="GcvT"/>
    <property type="match status" value="1"/>
</dbReference>
<proteinExistence type="inferred from homology"/>
<evidence type="ECO:0000259" key="8">
    <source>
        <dbReference type="Pfam" id="PF01571"/>
    </source>
</evidence>
<evidence type="ECO:0000256" key="5">
    <source>
        <dbReference type="ARBA" id="ARBA00031395"/>
    </source>
</evidence>
<evidence type="ECO:0000256" key="3">
    <source>
        <dbReference type="ARBA" id="ARBA00022576"/>
    </source>
</evidence>
<dbReference type="InterPro" id="IPR028896">
    <property type="entry name" value="GcvT/YgfZ/DmdA"/>
</dbReference>
<dbReference type="Gene3D" id="4.10.1250.10">
    <property type="entry name" value="Aminomethyltransferase fragment"/>
    <property type="match status" value="1"/>
</dbReference>
<dbReference type="Gene3D" id="3.30.1360.120">
    <property type="entry name" value="Probable tRNA modification gtpase trme, domain 1"/>
    <property type="match status" value="1"/>
</dbReference>
<comment type="catalytic activity">
    <reaction evidence="6">
        <text>N(6)-[(R)-S(8)-aminomethyldihydrolipoyl]-L-lysyl-[protein] + (6S)-5,6,7,8-tetrahydrofolate = N(6)-[(R)-dihydrolipoyl]-L-lysyl-[protein] + (6R)-5,10-methylene-5,6,7,8-tetrahydrofolate + NH4(+)</text>
        <dbReference type="Rhea" id="RHEA:16945"/>
        <dbReference type="Rhea" id="RHEA-COMP:10475"/>
        <dbReference type="Rhea" id="RHEA-COMP:10492"/>
        <dbReference type="ChEBI" id="CHEBI:15636"/>
        <dbReference type="ChEBI" id="CHEBI:28938"/>
        <dbReference type="ChEBI" id="CHEBI:57453"/>
        <dbReference type="ChEBI" id="CHEBI:83100"/>
        <dbReference type="ChEBI" id="CHEBI:83143"/>
        <dbReference type="EC" id="2.1.2.10"/>
    </reaction>
</comment>
<feature type="binding site" evidence="7">
    <location>
        <position position="197"/>
    </location>
    <ligand>
        <name>substrate</name>
    </ligand>
</feature>
<dbReference type="EC" id="2.1.2.10" evidence="2"/>
<accession>A0A965LK45</accession>
<organism evidence="10 11">
    <name type="scientific">Candidatus Fonsibacter lacus</name>
    <dbReference type="NCBI Taxonomy" id="2576439"/>
    <lineage>
        <taxon>Bacteria</taxon>
        <taxon>Pseudomonadati</taxon>
        <taxon>Pseudomonadota</taxon>
        <taxon>Alphaproteobacteria</taxon>
        <taxon>Candidatus Pelagibacterales</taxon>
        <taxon>Candidatus Pelagibacterales incertae sedis</taxon>
        <taxon>Candidatus Fonsibacter</taxon>
    </lineage>
</organism>
<evidence type="ECO:0000256" key="7">
    <source>
        <dbReference type="PIRSR" id="PIRSR006487-1"/>
    </source>
</evidence>
<dbReference type="Pfam" id="PF08669">
    <property type="entry name" value="GCV_T_C"/>
    <property type="match status" value="1"/>
</dbReference>
<dbReference type="InterPro" id="IPR029043">
    <property type="entry name" value="GcvT/YgfZ_C"/>
</dbReference>
<dbReference type="NCBIfam" id="TIGR00528">
    <property type="entry name" value="gcvT"/>
    <property type="match status" value="1"/>
</dbReference>
<keyword evidence="4 10" id="KW-0808">Transferase</keyword>
<dbReference type="InterPro" id="IPR006223">
    <property type="entry name" value="GcvT"/>
</dbReference>
<dbReference type="NCBIfam" id="NF001567">
    <property type="entry name" value="PRK00389.1"/>
    <property type="match status" value="1"/>
</dbReference>
<keyword evidence="3" id="KW-0032">Aminotransferase</keyword>
<dbReference type="GO" id="GO:0008483">
    <property type="term" value="F:transaminase activity"/>
    <property type="evidence" value="ECO:0007669"/>
    <property type="project" value="UniProtKB-KW"/>
</dbReference>
<evidence type="ECO:0000259" key="9">
    <source>
        <dbReference type="Pfam" id="PF08669"/>
    </source>
</evidence>
<dbReference type="Gene3D" id="3.30.70.1400">
    <property type="entry name" value="Aminomethyltransferase beta-barrel domains"/>
    <property type="match status" value="1"/>
</dbReference>
<evidence type="ECO:0000313" key="10">
    <source>
        <dbReference type="EMBL" id="NBR93248.1"/>
    </source>
</evidence>
<protein>
    <recommendedName>
        <fullName evidence="2">aminomethyltransferase</fullName>
        <ecNumber evidence="2">2.1.2.10</ecNumber>
    </recommendedName>
    <alternativeName>
        <fullName evidence="5">Glycine cleavage system T protein</fullName>
    </alternativeName>
</protein>
<dbReference type="Proteomes" id="UP000740727">
    <property type="component" value="Unassembled WGS sequence"/>
</dbReference>
<dbReference type="InterPro" id="IPR027266">
    <property type="entry name" value="TrmE/GcvT-like"/>
</dbReference>
<feature type="domain" description="Aminomethyltransferase C-terminal" evidence="9">
    <location>
        <begin position="283"/>
        <end position="360"/>
    </location>
</feature>
<gene>
    <name evidence="10" type="primary">gcvT</name>
    <name evidence="10" type="ORF">EBT44_00015</name>
</gene>
<evidence type="ECO:0000313" key="11">
    <source>
        <dbReference type="Proteomes" id="UP000740727"/>
    </source>
</evidence>
<dbReference type="PANTHER" id="PTHR43757">
    <property type="entry name" value="AMINOMETHYLTRANSFERASE"/>
    <property type="match status" value="1"/>
</dbReference>
<dbReference type="GO" id="GO:0004047">
    <property type="term" value="F:aminomethyltransferase activity"/>
    <property type="evidence" value="ECO:0007669"/>
    <property type="project" value="UniProtKB-EC"/>
</dbReference>
<dbReference type="AlphaFoldDB" id="A0A965LK45"/>
<dbReference type="InterPro" id="IPR006222">
    <property type="entry name" value="GCVT_N"/>
</dbReference>
<dbReference type="GO" id="GO:0005960">
    <property type="term" value="C:glycine cleavage complex"/>
    <property type="evidence" value="ECO:0007669"/>
    <property type="project" value="InterPro"/>
</dbReference>
<dbReference type="Pfam" id="PF01571">
    <property type="entry name" value="GCV_T"/>
    <property type="match status" value="1"/>
</dbReference>
<dbReference type="GO" id="GO:0005829">
    <property type="term" value="C:cytosol"/>
    <property type="evidence" value="ECO:0007669"/>
    <property type="project" value="TreeGrafter"/>
</dbReference>
<dbReference type="Gene3D" id="2.40.30.110">
    <property type="entry name" value="Aminomethyltransferase beta-barrel domains"/>
    <property type="match status" value="1"/>
</dbReference>
<evidence type="ECO:0000256" key="4">
    <source>
        <dbReference type="ARBA" id="ARBA00022679"/>
    </source>
</evidence>
<sequence length="366" mass="39600">MESPLLAVHQALGAKLGDFAGWQMPLEYPAPVGGGTLTEHLAVRERVGLFDVSHLGKISIKGEGAKSWANEIFTNDLNRISPNQAQYSLLCNEQGGVIDDVIIYCRSENDLLVIPNASNAQTVFETLNLANGKSRLRIENLHNEFAVIALQGPLSRTVLSAVGYTPILEYMSFAEINVDGTTLTICRTGYSGEHGYELLPPKENAVSIWNLLSREVLKVDGKICGLGARDTLRTEMGYPLHGHELSLEITPLEANLSWAIGWTKNSFHGANALRAEQVKGVGRLLRGLQLTERGIPRNGMQVRNGVGAVVGEVTSGTFSPSVKEGIALALIESGIETGEQVFVDVRGRNLGAIVVKPPFVTSHVRE</sequence>
<reference evidence="10" key="1">
    <citation type="submission" date="2018-10" db="EMBL/GenBank/DDBJ databases">
        <title>Iterative Subtractive Binning of Freshwater Chronoseries Metagenomes Recovers Nearly Complete Genomes from over Four Hundred Novel Species.</title>
        <authorList>
            <person name="Rodriguez-R L.M."/>
            <person name="Tsementzi D."/>
            <person name="Luo C."/>
            <person name="Konstantinidis K.T."/>
        </authorList>
    </citation>
    <scope>NUCLEOTIDE SEQUENCE</scope>
    <source>
        <strain evidence="10">WB5_2A_028</strain>
    </source>
</reference>
<dbReference type="InterPro" id="IPR013977">
    <property type="entry name" value="GcvT_C"/>
</dbReference>
<dbReference type="SUPFAM" id="SSF103025">
    <property type="entry name" value="Folate-binding domain"/>
    <property type="match status" value="1"/>
</dbReference>
<dbReference type="EMBL" id="RFXN01000001">
    <property type="protein sequence ID" value="NBR93248.1"/>
    <property type="molecule type" value="Genomic_DNA"/>
</dbReference>
<name>A0A965LK45_9PROT</name>
<dbReference type="SUPFAM" id="SSF101790">
    <property type="entry name" value="Aminomethyltransferase beta-barrel domain"/>
    <property type="match status" value="1"/>
</dbReference>